<keyword evidence="1" id="KW-0472">Membrane</keyword>
<keyword evidence="3" id="KW-1185">Reference proteome</keyword>
<keyword evidence="1" id="KW-0812">Transmembrane</keyword>
<evidence type="ECO:0000313" key="2">
    <source>
        <dbReference type="EMBL" id="KZS39973.1"/>
    </source>
</evidence>
<name>A0A162ZR71_9FLAO</name>
<dbReference type="EMBL" id="LQRT01000024">
    <property type="protein sequence ID" value="KZS39973.1"/>
    <property type="molecule type" value="Genomic_DNA"/>
</dbReference>
<comment type="caution">
    <text evidence="2">The sequence shown here is derived from an EMBL/GenBank/DDBJ whole genome shotgun (WGS) entry which is preliminary data.</text>
</comment>
<dbReference type="AlphaFoldDB" id="A0A162ZR71"/>
<reference evidence="2 3" key="1">
    <citation type="submission" date="2016-01" db="EMBL/GenBank/DDBJ databases">
        <title>The draft genome sequence of Aquimarina sp. RZW4-3-2.</title>
        <authorList>
            <person name="Wang Y."/>
        </authorList>
    </citation>
    <scope>NUCLEOTIDE SEQUENCE [LARGE SCALE GENOMIC DNA]</scope>
    <source>
        <strain evidence="2 3">RZW4-3-2</strain>
    </source>
</reference>
<evidence type="ECO:0000313" key="3">
    <source>
        <dbReference type="Proteomes" id="UP000076715"/>
    </source>
</evidence>
<dbReference type="Proteomes" id="UP000076715">
    <property type="component" value="Unassembled WGS sequence"/>
</dbReference>
<evidence type="ECO:0000256" key="1">
    <source>
        <dbReference type="SAM" id="Phobius"/>
    </source>
</evidence>
<gene>
    <name evidence="2" type="ORF">AWE51_10050</name>
</gene>
<protein>
    <submittedName>
        <fullName evidence="2">Uncharacterized protein</fullName>
    </submittedName>
</protein>
<accession>A0A162ZR71</accession>
<feature type="transmembrane region" description="Helical" evidence="1">
    <location>
        <begin position="20"/>
        <end position="42"/>
    </location>
</feature>
<sequence>MNNFFDEIIGKLIFTFKPLIIVIGFLWTITKVYIIVKAFIWLRNIHGYLKDFHSVNFKNYNN</sequence>
<dbReference type="STRING" id="1642818.AWE51_10050"/>
<proteinExistence type="predicted"/>
<organism evidence="2 3">
    <name type="scientific">Aquimarina aggregata</name>
    <dbReference type="NCBI Taxonomy" id="1642818"/>
    <lineage>
        <taxon>Bacteria</taxon>
        <taxon>Pseudomonadati</taxon>
        <taxon>Bacteroidota</taxon>
        <taxon>Flavobacteriia</taxon>
        <taxon>Flavobacteriales</taxon>
        <taxon>Flavobacteriaceae</taxon>
        <taxon>Aquimarina</taxon>
    </lineage>
</organism>
<keyword evidence="1" id="KW-1133">Transmembrane helix</keyword>